<dbReference type="Gene3D" id="1.10.510.40">
    <property type="match status" value="1"/>
</dbReference>
<evidence type="ECO:0000313" key="5">
    <source>
        <dbReference type="Proteomes" id="UP001161389"/>
    </source>
</evidence>
<dbReference type="AlphaFoldDB" id="A0AA37W7M4"/>
<proteinExistence type="inferred from homology"/>
<dbReference type="EMBL" id="BSNM01000016">
    <property type="protein sequence ID" value="GLQ32740.1"/>
    <property type="molecule type" value="Genomic_DNA"/>
</dbReference>
<gene>
    <name evidence="4" type="primary">iucA</name>
    <name evidence="4" type="ORF">GCM10007876_32190</name>
</gene>
<dbReference type="Gene3D" id="6.10.250.3370">
    <property type="match status" value="1"/>
</dbReference>
<comment type="similarity">
    <text evidence="1">Belongs to the IucA/IucC family.</text>
</comment>
<dbReference type="InterPro" id="IPR037455">
    <property type="entry name" value="LucA/IucC-like"/>
</dbReference>
<comment type="caution">
    <text evidence="4">The sequence shown here is derived from an EMBL/GenBank/DDBJ whole genome shotgun (WGS) entry which is preliminary data.</text>
</comment>
<dbReference type="GO" id="GO:0019290">
    <property type="term" value="P:siderophore biosynthetic process"/>
    <property type="evidence" value="ECO:0007669"/>
    <property type="project" value="InterPro"/>
</dbReference>
<feature type="domain" description="Aerobactin siderophore biosynthesis IucA/IucC N-terminal" evidence="2">
    <location>
        <begin position="104"/>
        <end position="338"/>
    </location>
</feature>
<dbReference type="Proteomes" id="UP001161389">
    <property type="component" value="Unassembled WGS sequence"/>
</dbReference>
<reference evidence="4" key="1">
    <citation type="journal article" date="2014" name="Int. J. Syst. Evol. Microbiol.">
        <title>Complete genome sequence of Corynebacterium casei LMG S-19264T (=DSM 44701T), isolated from a smear-ripened cheese.</title>
        <authorList>
            <consortium name="US DOE Joint Genome Institute (JGI-PGF)"/>
            <person name="Walter F."/>
            <person name="Albersmeier A."/>
            <person name="Kalinowski J."/>
            <person name="Ruckert C."/>
        </authorList>
    </citation>
    <scope>NUCLEOTIDE SEQUENCE</scope>
    <source>
        <strain evidence="4">NBRC 110071</strain>
    </source>
</reference>
<dbReference type="Pfam" id="PF04183">
    <property type="entry name" value="IucA_IucC"/>
    <property type="match status" value="1"/>
</dbReference>
<name>A0AA37W7M4_9GAMM</name>
<organism evidence="4 5">
    <name type="scientific">Litoribrevibacter albus</name>
    <dbReference type="NCBI Taxonomy" id="1473156"/>
    <lineage>
        <taxon>Bacteria</taxon>
        <taxon>Pseudomonadati</taxon>
        <taxon>Pseudomonadota</taxon>
        <taxon>Gammaproteobacteria</taxon>
        <taxon>Oceanospirillales</taxon>
        <taxon>Oceanospirillaceae</taxon>
        <taxon>Litoribrevibacter</taxon>
    </lineage>
</organism>
<dbReference type="InterPro" id="IPR007310">
    <property type="entry name" value="Aerobactin_biosyn_IucA/IucC_N"/>
</dbReference>
<dbReference type="Pfam" id="PF06276">
    <property type="entry name" value="FhuF"/>
    <property type="match status" value="1"/>
</dbReference>
<dbReference type="GO" id="GO:0016881">
    <property type="term" value="F:acid-amino acid ligase activity"/>
    <property type="evidence" value="ECO:0007669"/>
    <property type="project" value="UniProtKB-ARBA"/>
</dbReference>
<dbReference type="PANTHER" id="PTHR34384:SF5">
    <property type="entry name" value="L-2,3-DIAMINOPROPANOATE--CITRATE LIGASE"/>
    <property type="match status" value="1"/>
</dbReference>
<reference evidence="4" key="2">
    <citation type="submission" date="2023-01" db="EMBL/GenBank/DDBJ databases">
        <title>Draft genome sequence of Litoribrevibacter albus strain NBRC 110071.</title>
        <authorList>
            <person name="Sun Q."/>
            <person name="Mori K."/>
        </authorList>
    </citation>
    <scope>NUCLEOTIDE SEQUENCE</scope>
    <source>
        <strain evidence="4">NBRC 110071</strain>
    </source>
</reference>
<feature type="domain" description="Aerobactin siderophore biosynthesis IucA/IucC-like C-terminal" evidence="3">
    <location>
        <begin position="372"/>
        <end position="532"/>
    </location>
</feature>
<evidence type="ECO:0000256" key="1">
    <source>
        <dbReference type="ARBA" id="ARBA00007832"/>
    </source>
</evidence>
<evidence type="ECO:0000313" key="4">
    <source>
        <dbReference type="EMBL" id="GLQ32740.1"/>
    </source>
</evidence>
<evidence type="ECO:0000259" key="2">
    <source>
        <dbReference type="Pfam" id="PF04183"/>
    </source>
</evidence>
<accession>A0AA37W7M4</accession>
<keyword evidence="5" id="KW-1185">Reference proteome</keyword>
<protein>
    <submittedName>
        <fullName evidence="4">Aerobactin siderophore biosynthesis protein IucA</fullName>
    </submittedName>
</protein>
<sequence>MNYSTTGRHHLLAPCLINIDGQLQTVDFQESVDRVMRQSSINSVLIQNNSQNCSQDTTQGMNASEPKSLTDFIRRAHQSDTNLQQALAYREAEFDQLFGKSLTFEQAESALFTGHSIHPCPKARDNFSPEDTLAYAPEFGGHFQLQWYKLHTSCLYTRETDGFDYQALIEDLISQDPQAQAWQKTLESDYVLYPCHPFQHKVWQNTARLTDLISQGLLVHLGQGTIDWSATTSVRAIYSKQSPWMLKFSLSVKLTNSIRHLQPEELVRGAELCRVLTTPPAQEFEQRFADRFKILFEPTAAAICDEAGKPFEETIVLWRENPFVEGKDHNTEVLATLLQDDPRSGQSRLEQSLKQWQTEYSNATTYANQATEWFKRYLDVAVKPLLIAQADYGLLFGAHQQNIVLTLSQGMPVKMYFRDCQGTGFSQLANQLYTQYLPDMAADSANVIEDEMAIRLFSYYLIINATFNVISSLSRSGEIPESVFIGQLQFFLQDIRTQGVKDTQCIDYLLNSEELSAKGNFFVSLKQLNENTETDYLAMYHPMTNPLKMSASEPRPQRSSAELIHTDLATDIA</sequence>
<evidence type="ECO:0000259" key="3">
    <source>
        <dbReference type="Pfam" id="PF06276"/>
    </source>
</evidence>
<dbReference type="PANTHER" id="PTHR34384">
    <property type="entry name" value="L-2,3-DIAMINOPROPANOATE--CITRATE LIGASE"/>
    <property type="match status" value="1"/>
</dbReference>
<dbReference type="InterPro" id="IPR022770">
    <property type="entry name" value="IucA/IucC-like_C"/>
</dbReference>